<gene>
    <name evidence="7" type="ORF">L21SP2_1438</name>
</gene>
<dbReference type="Pfam" id="PF04327">
    <property type="entry name" value="Peptidase_Prp"/>
    <property type="match status" value="1"/>
</dbReference>
<dbReference type="GO" id="GO:0042254">
    <property type="term" value="P:ribosome biogenesis"/>
    <property type="evidence" value="ECO:0007669"/>
    <property type="project" value="UniProtKB-KW"/>
</dbReference>
<dbReference type="KEGG" id="slr:L21SP2_1438"/>
<keyword evidence="3" id="KW-0378">Hydrolase</keyword>
<evidence type="ECO:0000313" key="7">
    <source>
        <dbReference type="EMBL" id="AHC14835.1"/>
    </source>
</evidence>
<keyword evidence="8" id="KW-1185">Reference proteome</keyword>
<dbReference type="InterPro" id="IPR036764">
    <property type="entry name" value="Peptidase_Prp_sf"/>
</dbReference>
<reference evidence="7 8" key="1">
    <citation type="journal article" date="2015" name="Stand. Genomic Sci.">
        <title>Complete genome sequence and description of Salinispira pacifica gen. nov., sp. nov., a novel spirochaete isolated form a hypersaline microbial mat.</title>
        <authorList>
            <person name="Ben Hania W."/>
            <person name="Joseph M."/>
            <person name="Schumann P."/>
            <person name="Bunk B."/>
            <person name="Fiebig A."/>
            <person name="Sproer C."/>
            <person name="Klenk H.P."/>
            <person name="Fardeau M.L."/>
            <person name="Spring S."/>
        </authorList>
    </citation>
    <scope>NUCLEOTIDE SEQUENCE [LARGE SCALE GENOMIC DNA]</scope>
    <source>
        <strain evidence="7 8">L21-RPul-D2</strain>
    </source>
</reference>
<keyword evidence="4" id="KW-0788">Thiol protease</keyword>
<evidence type="ECO:0000256" key="5">
    <source>
        <dbReference type="ARBA" id="ARBA00044503"/>
    </source>
</evidence>
<dbReference type="Proteomes" id="UP000018680">
    <property type="component" value="Chromosome"/>
</dbReference>
<evidence type="ECO:0000313" key="8">
    <source>
        <dbReference type="Proteomes" id="UP000018680"/>
    </source>
</evidence>
<evidence type="ECO:0000256" key="2">
    <source>
        <dbReference type="ARBA" id="ARBA00022670"/>
    </source>
</evidence>
<dbReference type="SUPFAM" id="SSF118010">
    <property type="entry name" value="TM1457-like"/>
    <property type="match status" value="1"/>
</dbReference>
<proteinExistence type="inferred from homology"/>
<evidence type="ECO:0000256" key="6">
    <source>
        <dbReference type="ARBA" id="ARBA00044538"/>
    </source>
</evidence>
<dbReference type="HOGENOM" id="CLU_140910_3_0_12"/>
<dbReference type="GO" id="GO:0008234">
    <property type="term" value="F:cysteine-type peptidase activity"/>
    <property type="evidence" value="ECO:0007669"/>
    <property type="project" value="UniProtKB-KW"/>
</dbReference>
<accession>V5WGS6</accession>
<organism evidence="7 8">
    <name type="scientific">Salinispira pacifica</name>
    <dbReference type="NCBI Taxonomy" id="1307761"/>
    <lineage>
        <taxon>Bacteria</taxon>
        <taxon>Pseudomonadati</taxon>
        <taxon>Spirochaetota</taxon>
        <taxon>Spirochaetia</taxon>
        <taxon>Spirochaetales</taxon>
        <taxon>Spirochaetaceae</taxon>
        <taxon>Salinispira</taxon>
    </lineage>
</organism>
<evidence type="ECO:0000256" key="1">
    <source>
        <dbReference type="ARBA" id="ARBA00022517"/>
    </source>
</evidence>
<dbReference type="GO" id="GO:0006508">
    <property type="term" value="P:proteolysis"/>
    <property type="evidence" value="ECO:0007669"/>
    <property type="project" value="UniProtKB-KW"/>
</dbReference>
<protein>
    <recommendedName>
        <fullName evidence="6">Ribosomal processing cysteine protease Prp</fullName>
    </recommendedName>
</protein>
<comment type="similarity">
    <text evidence="5">Belongs to the Prp family.</text>
</comment>
<name>V5WGS6_9SPIO</name>
<keyword evidence="1" id="KW-0690">Ribosome biogenesis</keyword>
<evidence type="ECO:0000256" key="4">
    <source>
        <dbReference type="ARBA" id="ARBA00022807"/>
    </source>
</evidence>
<dbReference type="AlphaFoldDB" id="V5WGS6"/>
<dbReference type="Gene3D" id="3.30.70.1490">
    <property type="entry name" value="Cysteine protease Prp"/>
    <property type="match status" value="1"/>
</dbReference>
<dbReference type="EMBL" id="CP006939">
    <property type="protein sequence ID" value="AHC14835.1"/>
    <property type="molecule type" value="Genomic_DNA"/>
</dbReference>
<dbReference type="RefSeq" id="WP_024267758.1">
    <property type="nucleotide sequence ID" value="NC_023035.1"/>
</dbReference>
<keyword evidence="2" id="KW-0645">Protease</keyword>
<sequence>MIRCIVEADNGMLRVLHSSGHGDVDNRDARVSISCAAVSTLLRTAGVLLETSEQVMIELKKFQPGEIDLRVKHVDEKAEQWLRGLTDMLIRGLEDVQRDFPAQVQLSQSPKY</sequence>
<dbReference type="InterPro" id="IPR007422">
    <property type="entry name" value="Peptidase_Prp"/>
</dbReference>
<evidence type="ECO:0000256" key="3">
    <source>
        <dbReference type="ARBA" id="ARBA00022801"/>
    </source>
</evidence>
<dbReference type="STRING" id="1307761.L21SP2_1438"/>